<feature type="domain" description="Soluble ligand binding" evidence="4">
    <location>
        <begin position="152"/>
        <end position="199"/>
    </location>
</feature>
<dbReference type="Proteomes" id="UP000256326">
    <property type="component" value="Unassembled WGS sequence"/>
</dbReference>
<evidence type="ECO:0000313" key="6">
    <source>
        <dbReference type="Proteomes" id="UP000256326"/>
    </source>
</evidence>
<keyword evidence="2" id="KW-1133">Transmembrane helix</keyword>
<dbReference type="Gene3D" id="3.30.1950.10">
    <property type="entry name" value="wza like domain"/>
    <property type="match status" value="1"/>
</dbReference>
<evidence type="ECO:0000256" key="2">
    <source>
        <dbReference type="SAM" id="Phobius"/>
    </source>
</evidence>
<feature type="transmembrane region" description="Helical" evidence="2">
    <location>
        <begin position="248"/>
        <end position="266"/>
    </location>
</feature>
<dbReference type="Pfam" id="PF02563">
    <property type="entry name" value="Poly_export"/>
    <property type="match status" value="1"/>
</dbReference>
<accession>A0A3D9D5M1</accession>
<keyword evidence="2" id="KW-0812">Transmembrane</keyword>
<dbReference type="AlphaFoldDB" id="A0A3D9D5M1"/>
<dbReference type="PANTHER" id="PTHR33619">
    <property type="entry name" value="POLYSACCHARIDE EXPORT PROTEIN GFCE-RELATED"/>
    <property type="match status" value="1"/>
</dbReference>
<dbReference type="InterPro" id="IPR019554">
    <property type="entry name" value="Soluble_ligand-bd"/>
</dbReference>
<evidence type="ECO:0000313" key="5">
    <source>
        <dbReference type="EMBL" id="REC73248.1"/>
    </source>
</evidence>
<evidence type="ECO:0000259" key="3">
    <source>
        <dbReference type="Pfam" id="PF02563"/>
    </source>
</evidence>
<dbReference type="OrthoDB" id="662756at2"/>
<organism evidence="5 6">
    <name type="scientific">Epilithonimonas hispanica</name>
    <dbReference type="NCBI Taxonomy" id="358687"/>
    <lineage>
        <taxon>Bacteria</taxon>
        <taxon>Pseudomonadati</taxon>
        <taxon>Bacteroidota</taxon>
        <taxon>Flavobacteriia</taxon>
        <taxon>Flavobacteriales</taxon>
        <taxon>Weeksellaceae</taxon>
        <taxon>Chryseobacterium group</taxon>
        <taxon>Epilithonimonas</taxon>
    </lineage>
</organism>
<sequence length="267" mass="29347">MRRALSIIFMASMFCIIFSCKVKEDIDYVKNIEQTAIQTSIQTSTFTIQPGDQLMISVTAKDNDVAKPFNQNYSSSDVSQYSLSSSNLPVQGQSSVSGPTYLVDSRGDVQFPILGSINTAGKTIEEFREILKEKLRKYIKEPGVSVRNTNFKITILGEVSKPGAFTVPDGQSMTLLAALGLAGDLTIYGQRTNVLIIRNVDGATTKQYIDLTDAGFMNSPYYYVKQNDVIYVTPNKTRKNSSAYGPQTGVWISIASVVVGLLALLFR</sequence>
<dbReference type="InterPro" id="IPR003715">
    <property type="entry name" value="Poly_export_N"/>
</dbReference>
<dbReference type="EMBL" id="QNUG01000001">
    <property type="protein sequence ID" value="REC73248.1"/>
    <property type="molecule type" value="Genomic_DNA"/>
</dbReference>
<dbReference type="RefSeq" id="WP_116031563.1">
    <property type="nucleotide sequence ID" value="NZ_JBHLVV010000067.1"/>
</dbReference>
<dbReference type="PROSITE" id="PS51257">
    <property type="entry name" value="PROKAR_LIPOPROTEIN"/>
    <property type="match status" value="1"/>
</dbReference>
<evidence type="ECO:0000256" key="1">
    <source>
        <dbReference type="ARBA" id="ARBA00022729"/>
    </source>
</evidence>
<comment type="caution">
    <text evidence="5">The sequence shown here is derived from an EMBL/GenBank/DDBJ whole genome shotgun (WGS) entry which is preliminary data.</text>
</comment>
<reference evidence="5 6" key="1">
    <citation type="journal article" date="2006" name="Int. J. Syst. Evol. Microbiol.">
        <title>Chryseobacterium hispanicum sp. nov., isolated from the drinking water distribution system of Sevilla, Spain.</title>
        <authorList>
            <person name="Gallego V."/>
            <person name="Garcia M.T."/>
            <person name="Ventosa A."/>
        </authorList>
    </citation>
    <scope>NUCLEOTIDE SEQUENCE [LARGE SCALE GENOMIC DNA]</scope>
    <source>
        <strain evidence="5 6">KCTC 22104</strain>
    </source>
</reference>
<keyword evidence="1" id="KW-0732">Signal</keyword>
<keyword evidence="6" id="KW-1185">Reference proteome</keyword>
<feature type="domain" description="Polysaccharide export protein N-terminal" evidence="3">
    <location>
        <begin position="43"/>
        <end position="147"/>
    </location>
</feature>
<dbReference type="PANTHER" id="PTHR33619:SF3">
    <property type="entry name" value="POLYSACCHARIDE EXPORT PROTEIN GFCE-RELATED"/>
    <property type="match status" value="1"/>
</dbReference>
<evidence type="ECO:0000259" key="4">
    <source>
        <dbReference type="Pfam" id="PF10531"/>
    </source>
</evidence>
<protein>
    <submittedName>
        <fullName evidence="5">Polysaccharide export protein</fullName>
    </submittedName>
</protein>
<dbReference type="Pfam" id="PF10531">
    <property type="entry name" value="SLBB"/>
    <property type="match status" value="1"/>
</dbReference>
<dbReference type="InterPro" id="IPR049712">
    <property type="entry name" value="Poly_export"/>
</dbReference>
<keyword evidence="2" id="KW-0472">Membrane</keyword>
<proteinExistence type="predicted"/>
<dbReference type="GO" id="GO:0015159">
    <property type="term" value="F:polysaccharide transmembrane transporter activity"/>
    <property type="evidence" value="ECO:0007669"/>
    <property type="project" value="InterPro"/>
</dbReference>
<gene>
    <name evidence="5" type="ORF">DRF58_00400</name>
</gene>
<name>A0A3D9D5M1_9FLAO</name>